<dbReference type="CDD" id="cd06421">
    <property type="entry name" value="CESA_CelA_like"/>
    <property type="match status" value="1"/>
</dbReference>
<keyword evidence="3" id="KW-0808">Transferase</keyword>
<evidence type="ECO:0000313" key="10">
    <source>
        <dbReference type="Proteomes" id="UP000198504"/>
    </source>
</evidence>
<feature type="transmembrane region" description="Helical" evidence="8">
    <location>
        <begin position="437"/>
        <end position="457"/>
    </location>
</feature>
<name>A0A1H9CQ31_9ACTN</name>
<evidence type="ECO:0000256" key="8">
    <source>
        <dbReference type="SAM" id="Phobius"/>
    </source>
</evidence>
<feature type="transmembrane region" description="Helical" evidence="8">
    <location>
        <begin position="369"/>
        <end position="390"/>
    </location>
</feature>
<dbReference type="AlphaFoldDB" id="A0A1H9CQ31"/>
<feature type="transmembrane region" description="Helical" evidence="8">
    <location>
        <begin position="58"/>
        <end position="83"/>
    </location>
</feature>
<evidence type="ECO:0000256" key="7">
    <source>
        <dbReference type="SAM" id="MobiDB-lite"/>
    </source>
</evidence>
<evidence type="ECO:0000256" key="5">
    <source>
        <dbReference type="ARBA" id="ARBA00022989"/>
    </source>
</evidence>
<proteinExistence type="predicted"/>
<feature type="transmembrane region" description="Helical" evidence="8">
    <location>
        <begin position="27"/>
        <end position="46"/>
    </location>
</feature>
<evidence type="ECO:0000256" key="2">
    <source>
        <dbReference type="ARBA" id="ARBA00022676"/>
    </source>
</evidence>
<sequence>MARPVHDYARVDEYEPVSRRAETANPYPPVLIVITLVATLGIIRYAMFLLSPGNRGSLLPYLLVVVAELILIVHALLSGWTILTGTKGPRDFPYHEAKTGLFNRSLVKAAGLQDSPEQWPMSIDGREVSVDVFIPVYGEDVGVIRRTALAALAIRGRHRTFVLDDGRSDEVRAMAAEIGCGYIRRLSGGGAKAGNINHALSIVQSDYFCVFDADFVPRPEFLVETVPFFVDKTVAFVQTPQAYGNLHNLISRGAGYMQTVFYKFVQTGRNHFNAAFCVGTNVIYRRAAVDDVGGIYTDSKSEDVWTSLMLHERGWRTIYIPQTLAVGDAPETIEAYTKQQLRWATGGFEIMFTHNPLSPRHKLSMDQRLMYLVTATHYLTGLAPGLLLLVPPLEIYFDLRPVNLDISITTWVVYYAGFYLMQILLAFYTLGSFRWEVLMLAAVSFPIYLAALVNAFVGKEQKWHVTGGKGGRPESPFSFIIPQVCVFAFLALTSVVAVWRDVDNSQLTLATGWNVTNTAILGVFMLVALRESWRNRHPAADRAADPAPGWTVPQDTPLPVLPALPDGTTVPADSRDLLVGAGSTLSRKVDA</sequence>
<organism evidence="9 10">
    <name type="scientific">Microlunatus flavus</name>
    <dbReference type="NCBI Taxonomy" id="1036181"/>
    <lineage>
        <taxon>Bacteria</taxon>
        <taxon>Bacillati</taxon>
        <taxon>Actinomycetota</taxon>
        <taxon>Actinomycetes</taxon>
        <taxon>Propionibacteriales</taxon>
        <taxon>Propionibacteriaceae</taxon>
        <taxon>Microlunatus</taxon>
    </lineage>
</organism>
<feature type="transmembrane region" description="Helical" evidence="8">
    <location>
        <begin position="511"/>
        <end position="529"/>
    </location>
</feature>
<dbReference type="OrthoDB" id="9806824at2"/>
<dbReference type="Gene3D" id="3.90.550.10">
    <property type="entry name" value="Spore Coat Polysaccharide Biosynthesis Protein SpsA, Chain A"/>
    <property type="match status" value="1"/>
</dbReference>
<reference evidence="10" key="1">
    <citation type="submission" date="2016-10" db="EMBL/GenBank/DDBJ databases">
        <authorList>
            <person name="Varghese N."/>
            <person name="Submissions S."/>
        </authorList>
    </citation>
    <scope>NUCLEOTIDE SEQUENCE [LARGE SCALE GENOMIC DNA]</scope>
    <source>
        <strain evidence="10">CGMCC 4.6856</strain>
    </source>
</reference>
<dbReference type="EMBL" id="FOFA01000002">
    <property type="protein sequence ID" value="SEQ03305.1"/>
    <property type="molecule type" value="Genomic_DNA"/>
</dbReference>
<keyword evidence="6 8" id="KW-0472">Membrane</keyword>
<keyword evidence="5 8" id="KW-1133">Transmembrane helix</keyword>
<dbReference type="InterPro" id="IPR050321">
    <property type="entry name" value="Glycosyltr_2/OpgH_subfam"/>
</dbReference>
<dbReference type="PANTHER" id="PTHR43867">
    <property type="entry name" value="CELLULOSE SYNTHASE CATALYTIC SUBUNIT A [UDP-FORMING]"/>
    <property type="match status" value="1"/>
</dbReference>
<dbReference type="STRING" id="1036181.SAMN05421756_102288"/>
<evidence type="ECO:0000256" key="3">
    <source>
        <dbReference type="ARBA" id="ARBA00022679"/>
    </source>
</evidence>
<dbReference type="Pfam" id="PF13641">
    <property type="entry name" value="Glyco_tranf_2_3"/>
    <property type="match status" value="1"/>
</dbReference>
<dbReference type="GO" id="GO:0016758">
    <property type="term" value="F:hexosyltransferase activity"/>
    <property type="evidence" value="ECO:0007669"/>
    <property type="project" value="TreeGrafter"/>
</dbReference>
<dbReference type="InterPro" id="IPR029044">
    <property type="entry name" value="Nucleotide-diphossugar_trans"/>
</dbReference>
<feature type="transmembrane region" description="Helical" evidence="8">
    <location>
        <begin position="411"/>
        <end position="431"/>
    </location>
</feature>
<evidence type="ECO:0000256" key="1">
    <source>
        <dbReference type="ARBA" id="ARBA00004141"/>
    </source>
</evidence>
<evidence type="ECO:0000313" key="9">
    <source>
        <dbReference type="EMBL" id="SEQ03305.1"/>
    </source>
</evidence>
<evidence type="ECO:0000256" key="4">
    <source>
        <dbReference type="ARBA" id="ARBA00022692"/>
    </source>
</evidence>
<dbReference type="Proteomes" id="UP000198504">
    <property type="component" value="Unassembled WGS sequence"/>
</dbReference>
<keyword evidence="2" id="KW-0328">Glycosyltransferase</keyword>
<protein>
    <submittedName>
        <fullName evidence="9">Cellulose synthase (UDP-forming)</fullName>
    </submittedName>
</protein>
<accession>A0A1H9CQ31</accession>
<keyword evidence="10" id="KW-1185">Reference proteome</keyword>
<feature type="region of interest" description="Disordered" evidence="7">
    <location>
        <begin position="539"/>
        <end position="558"/>
    </location>
</feature>
<dbReference type="PANTHER" id="PTHR43867:SF2">
    <property type="entry name" value="CELLULOSE SYNTHASE CATALYTIC SUBUNIT A [UDP-FORMING]"/>
    <property type="match status" value="1"/>
</dbReference>
<keyword evidence="4 8" id="KW-0812">Transmembrane</keyword>
<feature type="transmembrane region" description="Helical" evidence="8">
    <location>
        <begin position="477"/>
        <end position="499"/>
    </location>
</feature>
<gene>
    <name evidence="9" type="ORF">SAMN05421756_102288</name>
</gene>
<dbReference type="RefSeq" id="WP_091178187.1">
    <property type="nucleotide sequence ID" value="NZ_FOFA01000002.1"/>
</dbReference>
<dbReference type="GO" id="GO:0005886">
    <property type="term" value="C:plasma membrane"/>
    <property type="evidence" value="ECO:0007669"/>
    <property type="project" value="TreeGrafter"/>
</dbReference>
<evidence type="ECO:0000256" key="6">
    <source>
        <dbReference type="ARBA" id="ARBA00023136"/>
    </source>
</evidence>
<comment type="subcellular location">
    <subcellularLocation>
        <location evidence="1">Membrane</location>
        <topology evidence="1">Multi-pass membrane protein</topology>
    </subcellularLocation>
</comment>
<dbReference type="SUPFAM" id="SSF53448">
    <property type="entry name" value="Nucleotide-diphospho-sugar transferases"/>
    <property type="match status" value="1"/>
</dbReference>